<reference evidence="2" key="1">
    <citation type="submission" date="2019-10" db="EMBL/GenBank/DDBJ databases">
        <authorList>
            <consortium name="DOE Joint Genome Institute"/>
            <person name="Kuo A."/>
            <person name="Miyauchi S."/>
            <person name="Kiss E."/>
            <person name="Drula E."/>
            <person name="Kohler A."/>
            <person name="Sanchez-Garcia M."/>
            <person name="Andreopoulos B."/>
            <person name="Barry K.W."/>
            <person name="Bonito G."/>
            <person name="Buee M."/>
            <person name="Carver A."/>
            <person name="Chen C."/>
            <person name="Cichocki N."/>
            <person name="Clum A."/>
            <person name="Culley D."/>
            <person name="Crous P.W."/>
            <person name="Fauchery L."/>
            <person name="Girlanda M."/>
            <person name="Hayes R."/>
            <person name="Keri Z."/>
            <person name="LaButti K."/>
            <person name="Lipzen A."/>
            <person name="Lombard V."/>
            <person name="Magnuson J."/>
            <person name="Maillard F."/>
            <person name="Morin E."/>
            <person name="Murat C."/>
            <person name="Nolan M."/>
            <person name="Ohm R."/>
            <person name="Pangilinan J."/>
            <person name="Pereira M."/>
            <person name="Perotto S."/>
            <person name="Peter M."/>
            <person name="Riley R."/>
            <person name="Sitrit Y."/>
            <person name="Stielow B."/>
            <person name="Szollosi G."/>
            <person name="Zifcakova L."/>
            <person name="Stursova M."/>
            <person name="Spatafora J.W."/>
            <person name="Tedersoo L."/>
            <person name="Vaario L.-M."/>
            <person name="Yamada A."/>
            <person name="Yan M."/>
            <person name="Wang P."/>
            <person name="Xu J."/>
            <person name="Bruns T."/>
            <person name="Baldrian P."/>
            <person name="Vilgalys R."/>
            <person name="Henrissat B."/>
            <person name="Grigoriev I.V."/>
            <person name="Hibbett D."/>
            <person name="Nagy L.G."/>
            <person name="Martin F.M."/>
        </authorList>
    </citation>
    <scope>NUCLEOTIDE SEQUENCE</scope>
    <source>
        <strain evidence="2">Prilba</strain>
    </source>
</reference>
<name>A0A9P5JXR7_9AGAM</name>
<accession>A0A9P5JXR7</accession>
<organism evidence="2 3">
    <name type="scientific">Russula ochroleuca</name>
    <dbReference type="NCBI Taxonomy" id="152965"/>
    <lineage>
        <taxon>Eukaryota</taxon>
        <taxon>Fungi</taxon>
        <taxon>Dikarya</taxon>
        <taxon>Basidiomycota</taxon>
        <taxon>Agaricomycotina</taxon>
        <taxon>Agaricomycetes</taxon>
        <taxon>Russulales</taxon>
        <taxon>Russulaceae</taxon>
        <taxon>Russula</taxon>
    </lineage>
</organism>
<feature type="signal peptide" evidence="1">
    <location>
        <begin position="1"/>
        <end position="26"/>
    </location>
</feature>
<comment type="caution">
    <text evidence="2">The sequence shown here is derived from an EMBL/GenBank/DDBJ whole genome shotgun (WGS) entry which is preliminary data.</text>
</comment>
<gene>
    <name evidence="2" type="ORF">DFH94DRAFT_776851</name>
</gene>
<dbReference type="AlphaFoldDB" id="A0A9P5JXR7"/>
<keyword evidence="3" id="KW-1185">Reference proteome</keyword>
<evidence type="ECO:0000256" key="1">
    <source>
        <dbReference type="SAM" id="SignalP"/>
    </source>
</evidence>
<evidence type="ECO:0000313" key="3">
    <source>
        <dbReference type="Proteomes" id="UP000759537"/>
    </source>
</evidence>
<reference evidence="2" key="2">
    <citation type="journal article" date="2020" name="Nat. Commun.">
        <title>Large-scale genome sequencing of mycorrhizal fungi provides insights into the early evolution of symbiotic traits.</title>
        <authorList>
            <person name="Miyauchi S."/>
            <person name="Kiss E."/>
            <person name="Kuo A."/>
            <person name="Drula E."/>
            <person name="Kohler A."/>
            <person name="Sanchez-Garcia M."/>
            <person name="Morin E."/>
            <person name="Andreopoulos B."/>
            <person name="Barry K.W."/>
            <person name="Bonito G."/>
            <person name="Buee M."/>
            <person name="Carver A."/>
            <person name="Chen C."/>
            <person name="Cichocki N."/>
            <person name="Clum A."/>
            <person name="Culley D."/>
            <person name="Crous P.W."/>
            <person name="Fauchery L."/>
            <person name="Girlanda M."/>
            <person name="Hayes R.D."/>
            <person name="Keri Z."/>
            <person name="LaButti K."/>
            <person name="Lipzen A."/>
            <person name="Lombard V."/>
            <person name="Magnuson J."/>
            <person name="Maillard F."/>
            <person name="Murat C."/>
            <person name="Nolan M."/>
            <person name="Ohm R.A."/>
            <person name="Pangilinan J."/>
            <person name="Pereira M.F."/>
            <person name="Perotto S."/>
            <person name="Peter M."/>
            <person name="Pfister S."/>
            <person name="Riley R."/>
            <person name="Sitrit Y."/>
            <person name="Stielow J.B."/>
            <person name="Szollosi G."/>
            <person name="Zifcakova L."/>
            <person name="Stursova M."/>
            <person name="Spatafora J.W."/>
            <person name="Tedersoo L."/>
            <person name="Vaario L.M."/>
            <person name="Yamada A."/>
            <person name="Yan M."/>
            <person name="Wang P."/>
            <person name="Xu J."/>
            <person name="Bruns T."/>
            <person name="Baldrian P."/>
            <person name="Vilgalys R."/>
            <person name="Dunand C."/>
            <person name="Henrissat B."/>
            <person name="Grigoriev I.V."/>
            <person name="Hibbett D."/>
            <person name="Nagy L.G."/>
            <person name="Martin F.M."/>
        </authorList>
    </citation>
    <scope>NUCLEOTIDE SEQUENCE</scope>
    <source>
        <strain evidence="2">Prilba</strain>
    </source>
</reference>
<sequence length="75" mass="8282">MSKGTAYLAYPLALGLLSFCWTSVEGIRAKTGFCCVCSMASSYLLMMEQWGMLLVQPLQPALFSSPFDRYTVPTT</sequence>
<evidence type="ECO:0008006" key="4">
    <source>
        <dbReference type="Google" id="ProtNLM"/>
    </source>
</evidence>
<dbReference type="Proteomes" id="UP000759537">
    <property type="component" value="Unassembled WGS sequence"/>
</dbReference>
<protein>
    <recommendedName>
        <fullName evidence="4">Secreted protein</fullName>
    </recommendedName>
</protein>
<evidence type="ECO:0000313" key="2">
    <source>
        <dbReference type="EMBL" id="KAF8468052.1"/>
    </source>
</evidence>
<keyword evidence="1" id="KW-0732">Signal</keyword>
<feature type="chain" id="PRO_5040484778" description="Secreted protein" evidence="1">
    <location>
        <begin position="27"/>
        <end position="75"/>
    </location>
</feature>
<proteinExistence type="predicted"/>
<dbReference type="EMBL" id="WHVB01000033">
    <property type="protein sequence ID" value="KAF8468052.1"/>
    <property type="molecule type" value="Genomic_DNA"/>
</dbReference>